<evidence type="ECO:0000313" key="1">
    <source>
        <dbReference type="EMBL" id="SDX64890.1"/>
    </source>
</evidence>
<evidence type="ECO:0000313" key="2">
    <source>
        <dbReference type="Proteomes" id="UP000198647"/>
    </source>
</evidence>
<name>A0A1H3DEX7_9BACI</name>
<gene>
    <name evidence="1" type="ORF">SAMN04488081_0938</name>
</gene>
<dbReference type="RefSeq" id="WP_093105989.1">
    <property type="nucleotide sequence ID" value="NZ_FNOS01000002.1"/>
</dbReference>
<dbReference type="EMBL" id="FNOS01000002">
    <property type="protein sequence ID" value="SDX64890.1"/>
    <property type="molecule type" value="Genomic_DNA"/>
</dbReference>
<reference evidence="1 2" key="1">
    <citation type="submission" date="2016-10" db="EMBL/GenBank/DDBJ databases">
        <authorList>
            <person name="Varghese N."/>
            <person name="Submissions S."/>
        </authorList>
    </citation>
    <scope>NUCLEOTIDE SEQUENCE [LARGE SCALE GENOMIC DNA]</scope>
    <source>
        <strain evidence="1 2">DSM 20748</strain>
    </source>
</reference>
<keyword evidence="2" id="KW-1185">Reference proteome</keyword>
<protein>
    <submittedName>
        <fullName evidence="1">Uncharacterized protein</fullName>
    </submittedName>
</protein>
<organism evidence="1 2">
    <name type="scientific">Salimicrobium album</name>
    <dbReference type="NCBI Taxonomy" id="50717"/>
    <lineage>
        <taxon>Bacteria</taxon>
        <taxon>Bacillati</taxon>
        <taxon>Bacillota</taxon>
        <taxon>Bacilli</taxon>
        <taxon>Bacillales</taxon>
        <taxon>Bacillaceae</taxon>
        <taxon>Salimicrobium</taxon>
    </lineage>
</organism>
<comment type="caution">
    <text evidence="1">The sequence shown here is derived from an EMBL/GenBank/DDBJ whole genome shotgun (WGS) entry which is preliminary data.</text>
</comment>
<dbReference type="Proteomes" id="UP000198647">
    <property type="component" value="Unassembled WGS sequence"/>
</dbReference>
<accession>A0A1H3DEX7</accession>
<sequence length="105" mass="12085">MIVTQTYKCVSCDRSKEYSFRNVPVPQTVMCEGVDGDCRGVMTKADDAESHETVIVSSSDYKKLLKREEEWAKEVHDVQSRLDSAMRIYLDAAEERKKIRGIHKK</sequence>
<proteinExistence type="predicted"/>